<comment type="function">
    <text evidence="10">Catalyzes the ATP-dependent phosphorylation of 2-deoxy-D-ribose to 2-deoxy-D-ribose 5-phosphate (dRib-5P), allowing the use of deoxyribose as the sole carbon source.</text>
</comment>
<gene>
    <name evidence="12" type="primary">rbsK</name>
    <name evidence="10" type="synonym">deoK</name>
    <name evidence="12" type="ORF">GCM10009107_25480</name>
</gene>
<evidence type="ECO:0000256" key="5">
    <source>
        <dbReference type="ARBA" id="ARBA00022777"/>
    </source>
</evidence>
<name>A0ABN1K1D5_9BURK</name>
<dbReference type="Pfam" id="PF00294">
    <property type="entry name" value="PfkB"/>
    <property type="match status" value="1"/>
</dbReference>
<dbReference type="InterPro" id="IPR011877">
    <property type="entry name" value="Ribokinase"/>
</dbReference>
<keyword evidence="5 10" id="KW-0418">Kinase</keyword>
<comment type="similarity">
    <text evidence="1">Belongs to the carbohydrate kinase pfkB family.</text>
</comment>
<feature type="binding site" evidence="10">
    <location>
        <position position="275"/>
    </location>
    <ligand>
        <name>K(+)</name>
        <dbReference type="ChEBI" id="CHEBI:29103"/>
    </ligand>
</feature>
<dbReference type="Proteomes" id="UP001500279">
    <property type="component" value="Unassembled WGS sequence"/>
</dbReference>
<keyword evidence="10" id="KW-0963">Cytoplasm</keyword>
<feature type="binding site" evidence="10">
    <location>
        <begin position="28"/>
        <end position="32"/>
    </location>
    <ligand>
        <name>substrate</name>
    </ligand>
</feature>
<dbReference type="InterPro" id="IPR002139">
    <property type="entry name" value="Ribo/fructo_kinase"/>
</dbReference>
<feature type="binding site" evidence="10">
    <location>
        <position position="273"/>
    </location>
    <ligand>
        <name>K(+)</name>
        <dbReference type="ChEBI" id="CHEBI:29103"/>
    </ligand>
</feature>
<dbReference type="PANTHER" id="PTHR10584">
    <property type="entry name" value="SUGAR KINASE"/>
    <property type="match status" value="1"/>
</dbReference>
<feature type="active site" description="Proton acceptor" evidence="10">
    <location>
        <position position="240"/>
    </location>
</feature>
<evidence type="ECO:0000256" key="9">
    <source>
        <dbReference type="ARBA" id="ARBA00023277"/>
    </source>
</evidence>
<feature type="binding site" evidence="10">
    <location>
        <begin position="208"/>
        <end position="213"/>
    </location>
    <ligand>
        <name>ATP</name>
        <dbReference type="ChEBI" id="CHEBI:30616"/>
    </ligand>
</feature>
<comment type="caution">
    <text evidence="10">Lacks conserved residue(s) required for the propagation of feature annotation.</text>
</comment>
<comment type="catalytic activity">
    <reaction evidence="10">
        <text>2-deoxy-D-ribose + ATP = 2-deoxy-D-ribose 5-phosphate + ADP + H(+)</text>
        <dbReference type="Rhea" id="RHEA:30871"/>
        <dbReference type="ChEBI" id="CHEBI:15378"/>
        <dbReference type="ChEBI" id="CHEBI:30616"/>
        <dbReference type="ChEBI" id="CHEBI:62877"/>
        <dbReference type="ChEBI" id="CHEBI:90761"/>
        <dbReference type="ChEBI" id="CHEBI:456216"/>
        <dbReference type="EC" id="2.7.1.229"/>
    </reaction>
</comment>
<feature type="binding site" evidence="10">
    <location>
        <begin position="239"/>
        <end position="240"/>
    </location>
    <ligand>
        <name>ATP</name>
        <dbReference type="ChEBI" id="CHEBI:30616"/>
    </ligand>
</feature>
<evidence type="ECO:0000256" key="2">
    <source>
        <dbReference type="ARBA" id="ARBA00022679"/>
    </source>
</evidence>
<evidence type="ECO:0000256" key="1">
    <source>
        <dbReference type="ARBA" id="ARBA00005380"/>
    </source>
</evidence>
<evidence type="ECO:0000313" key="13">
    <source>
        <dbReference type="Proteomes" id="UP001500279"/>
    </source>
</evidence>
<sequence>MDLVLRVARAPEAGETVMAESLHHLPGGKGGNQAVACARLGGEVQLFGRLGNDGHGQALRAALQSDGIDVIGVQTDAQAPTGVATILVDDAAQNRIVVAAGANGRFALDAPALSLALSQADCLVAQLEVPLAEVLAAARLAQAAGCRVLLNPSPVQALPEAIWSLVDTLVVNETEAAALGGGEVGTLAEAALAAQKLLGRGPARVVVTLGAAGAVAADSAGCRHHPGMAVQAVDTTAAGDTFMGALAVALGQGQSLDAAVQRGIRAAALCVTRAGAQPSIPTAAEVDASPLPSPWSPL</sequence>
<feature type="binding site" evidence="10">
    <location>
        <position position="279"/>
    </location>
    <ligand>
        <name>K(+)</name>
        <dbReference type="ChEBI" id="CHEBI:29103"/>
    </ligand>
</feature>
<dbReference type="InterPro" id="IPR002173">
    <property type="entry name" value="Carboh/pur_kinase_PfkB_CS"/>
</dbReference>
<feature type="binding site" evidence="10">
    <location>
        <position position="234"/>
    </location>
    <ligand>
        <name>K(+)</name>
        <dbReference type="ChEBI" id="CHEBI:29103"/>
    </ligand>
</feature>
<keyword evidence="2 10" id="KW-0808">Transferase</keyword>
<dbReference type="EC" id="2.7.1.229" evidence="10"/>
<keyword evidence="3 10" id="KW-0479">Metal-binding</keyword>
<evidence type="ECO:0000256" key="4">
    <source>
        <dbReference type="ARBA" id="ARBA00022741"/>
    </source>
</evidence>
<dbReference type="InterPro" id="IPR011611">
    <property type="entry name" value="PfkB_dom"/>
</dbReference>
<protein>
    <recommendedName>
        <fullName evidence="10">Deoxyribokinase</fullName>
        <shortName evidence="10">dRK</shortName>
        <ecNumber evidence="10">2.7.1.229</ecNumber>
    </recommendedName>
    <alternativeName>
        <fullName evidence="10">ATP:2-deoxy-D-ribose 5-phosphotransferase</fullName>
    </alternativeName>
</protein>
<evidence type="ECO:0000256" key="3">
    <source>
        <dbReference type="ARBA" id="ARBA00022723"/>
    </source>
</evidence>
<dbReference type="NCBIfam" id="TIGR02152">
    <property type="entry name" value="D_ribokin_bact"/>
    <property type="match status" value="1"/>
</dbReference>
<dbReference type="PRINTS" id="PR00990">
    <property type="entry name" value="RIBOKINASE"/>
</dbReference>
<keyword evidence="9 10" id="KW-0119">Carbohydrate metabolism</keyword>
<dbReference type="PROSITE" id="PS00584">
    <property type="entry name" value="PFKB_KINASES_2"/>
    <property type="match status" value="1"/>
</dbReference>
<accession>A0ABN1K1D5</accession>
<reference evidence="12 13" key="1">
    <citation type="journal article" date="2019" name="Int. J. Syst. Evol. Microbiol.">
        <title>The Global Catalogue of Microorganisms (GCM) 10K type strain sequencing project: providing services to taxonomists for standard genome sequencing and annotation.</title>
        <authorList>
            <consortium name="The Broad Institute Genomics Platform"/>
            <consortium name="The Broad Institute Genome Sequencing Center for Infectious Disease"/>
            <person name="Wu L."/>
            <person name="Ma J."/>
        </authorList>
    </citation>
    <scope>NUCLEOTIDE SEQUENCE [LARGE SCALE GENOMIC DNA]</scope>
    <source>
        <strain evidence="12 13">JCM 15503</strain>
    </source>
</reference>
<organism evidence="12 13">
    <name type="scientific">Ideonella azotifigens</name>
    <dbReference type="NCBI Taxonomy" id="513160"/>
    <lineage>
        <taxon>Bacteria</taxon>
        <taxon>Pseudomonadati</taxon>
        <taxon>Pseudomonadota</taxon>
        <taxon>Betaproteobacteria</taxon>
        <taxon>Burkholderiales</taxon>
        <taxon>Sphaerotilaceae</taxon>
        <taxon>Ideonella</taxon>
    </lineage>
</organism>
<feature type="binding site" evidence="10">
    <location>
        <position position="270"/>
    </location>
    <ligand>
        <name>K(+)</name>
        <dbReference type="ChEBI" id="CHEBI:29103"/>
    </ligand>
</feature>
<feature type="binding site" evidence="10">
    <location>
        <position position="128"/>
    </location>
    <ligand>
        <name>substrate</name>
    </ligand>
</feature>
<evidence type="ECO:0000256" key="6">
    <source>
        <dbReference type="ARBA" id="ARBA00022840"/>
    </source>
</evidence>
<dbReference type="PROSITE" id="PS00583">
    <property type="entry name" value="PFKB_KINASES_1"/>
    <property type="match status" value="1"/>
</dbReference>
<dbReference type="EMBL" id="BAAAEW010000014">
    <property type="protein sequence ID" value="GAA0752054.1"/>
    <property type="molecule type" value="Genomic_DNA"/>
</dbReference>
<feature type="domain" description="Carbohydrate kinase PfkB" evidence="11">
    <location>
        <begin position="2"/>
        <end position="282"/>
    </location>
</feature>
<proteinExistence type="inferred from homology"/>
<dbReference type="PANTHER" id="PTHR10584:SF166">
    <property type="entry name" value="RIBOKINASE"/>
    <property type="match status" value="1"/>
</dbReference>
<keyword evidence="6 10" id="KW-0067">ATP-binding</keyword>
<feature type="binding site" evidence="10">
    <location>
        <position position="172"/>
    </location>
    <ligand>
        <name>ATP</name>
        <dbReference type="ChEBI" id="CHEBI:30616"/>
    </ligand>
</feature>
<evidence type="ECO:0000313" key="12">
    <source>
        <dbReference type="EMBL" id="GAA0752054.1"/>
    </source>
</evidence>
<comment type="subcellular location">
    <subcellularLocation>
        <location evidence="10">Cytoplasm</location>
    </subcellularLocation>
</comment>
<evidence type="ECO:0000256" key="8">
    <source>
        <dbReference type="ARBA" id="ARBA00022958"/>
    </source>
</evidence>
<dbReference type="SUPFAM" id="SSF53613">
    <property type="entry name" value="Ribokinase-like"/>
    <property type="match status" value="1"/>
</dbReference>
<keyword evidence="8 10" id="KW-0630">Potassium</keyword>
<dbReference type="InterPro" id="IPR029056">
    <property type="entry name" value="Ribokinase-like"/>
</dbReference>
<feature type="binding site" evidence="10">
    <location>
        <position position="236"/>
    </location>
    <ligand>
        <name>K(+)</name>
        <dbReference type="ChEBI" id="CHEBI:29103"/>
    </ligand>
</feature>
<feature type="binding site" evidence="10">
    <location>
        <position position="240"/>
    </location>
    <ligand>
        <name>substrate</name>
    </ligand>
</feature>
<comment type="similarity">
    <text evidence="10">Belongs to the carbohydrate kinase PfkB family. Deoxyribokinase subfamily.</text>
</comment>
<keyword evidence="4 10" id="KW-0547">Nucleotide-binding</keyword>
<comment type="caution">
    <text evidence="12">The sequence shown here is derived from an EMBL/GenBank/DDBJ whole genome shotgun (WGS) entry which is preliminary data.</text>
</comment>
<dbReference type="HAMAP" id="MF_01987">
    <property type="entry name" value="Ribokinase"/>
    <property type="match status" value="1"/>
</dbReference>
<dbReference type="CDD" id="cd01174">
    <property type="entry name" value="ribokinase"/>
    <property type="match status" value="1"/>
</dbReference>
<dbReference type="Gene3D" id="3.40.1190.20">
    <property type="match status" value="1"/>
</dbReference>
<feature type="site" description="Important for substrate specificity" evidence="10">
    <location>
        <position position="1"/>
    </location>
</feature>
<keyword evidence="7 10" id="KW-0460">Magnesium</keyword>
<evidence type="ECO:0000256" key="10">
    <source>
        <dbReference type="HAMAP-Rule" id="MF_01987"/>
    </source>
</evidence>
<evidence type="ECO:0000259" key="11">
    <source>
        <dbReference type="Pfam" id="PF00294"/>
    </source>
</evidence>
<evidence type="ECO:0000256" key="7">
    <source>
        <dbReference type="ARBA" id="ARBA00022842"/>
    </source>
</evidence>
<keyword evidence="13" id="KW-1185">Reference proteome</keyword>
<comment type="cofactor">
    <cofactor evidence="10">
        <name>Mg(2+)</name>
        <dbReference type="ChEBI" id="CHEBI:18420"/>
    </cofactor>
</comment>
<comment type="subunit">
    <text evidence="10">Homodimer.</text>
</comment>